<proteinExistence type="predicted"/>
<sequence length="198" mass="21076">MLSLPILWLCVSAALAIPAGKTPPIPPADPAPTPPATIPVCASTSLPCTFAVNNIAYQKYTPFPGTIEEGLDSMTLAFGVMNDANDISTACSFTNGKYGGQWSDNGTRWYSCGSRTIVDEDGAQHVLKTNARFDWNSWHLTVNQTWVCGDDEGQESSIGANATVLLAPKCTNESTTAYNFTECSAPDLLGDGFPFLGK</sequence>
<dbReference type="InParanoid" id="W3WXK5"/>
<dbReference type="EMBL" id="KI912115">
    <property type="protein sequence ID" value="ETS78575.1"/>
    <property type="molecule type" value="Genomic_DNA"/>
</dbReference>
<accession>W3WXK5</accession>
<keyword evidence="1" id="KW-0732">Signal</keyword>
<keyword evidence="3" id="KW-1185">Reference proteome</keyword>
<organism evidence="2 3">
    <name type="scientific">Pestalotiopsis fici (strain W106-1 / CGMCC3.15140)</name>
    <dbReference type="NCBI Taxonomy" id="1229662"/>
    <lineage>
        <taxon>Eukaryota</taxon>
        <taxon>Fungi</taxon>
        <taxon>Dikarya</taxon>
        <taxon>Ascomycota</taxon>
        <taxon>Pezizomycotina</taxon>
        <taxon>Sordariomycetes</taxon>
        <taxon>Xylariomycetidae</taxon>
        <taxon>Amphisphaeriales</taxon>
        <taxon>Sporocadaceae</taxon>
        <taxon>Pestalotiopsis</taxon>
    </lineage>
</organism>
<dbReference type="AlphaFoldDB" id="W3WXK5"/>
<evidence type="ECO:0000256" key="1">
    <source>
        <dbReference type="SAM" id="SignalP"/>
    </source>
</evidence>
<dbReference type="HOGENOM" id="CLU_1378566_0_0_1"/>
<feature type="signal peptide" evidence="1">
    <location>
        <begin position="1"/>
        <end position="16"/>
    </location>
</feature>
<dbReference type="KEGG" id="pfy:PFICI_10637"/>
<dbReference type="GeneID" id="19275650"/>
<dbReference type="OMA" id="TECSAPD"/>
<gene>
    <name evidence="2" type="ORF">PFICI_10637</name>
</gene>
<feature type="chain" id="PRO_5004834361" description="AA1-like domain-containing protein" evidence="1">
    <location>
        <begin position="17"/>
        <end position="198"/>
    </location>
</feature>
<evidence type="ECO:0000313" key="2">
    <source>
        <dbReference type="EMBL" id="ETS78575.1"/>
    </source>
</evidence>
<reference evidence="3" key="1">
    <citation type="journal article" date="2015" name="BMC Genomics">
        <title>Genomic and transcriptomic analysis of the endophytic fungus Pestalotiopsis fici reveals its lifestyle and high potential for synthesis of natural products.</title>
        <authorList>
            <person name="Wang X."/>
            <person name="Zhang X."/>
            <person name="Liu L."/>
            <person name="Xiang M."/>
            <person name="Wang W."/>
            <person name="Sun X."/>
            <person name="Che Y."/>
            <person name="Guo L."/>
            <person name="Liu G."/>
            <person name="Guo L."/>
            <person name="Wang C."/>
            <person name="Yin W.B."/>
            <person name="Stadler M."/>
            <person name="Zhang X."/>
            <person name="Liu X."/>
        </authorList>
    </citation>
    <scope>NUCLEOTIDE SEQUENCE [LARGE SCALE GENOMIC DNA]</scope>
    <source>
        <strain evidence="3">W106-1 / CGMCC3.15140</strain>
    </source>
</reference>
<protein>
    <recommendedName>
        <fullName evidence="4">AA1-like domain-containing protein</fullName>
    </recommendedName>
</protein>
<name>W3WXK5_PESFW</name>
<dbReference type="Proteomes" id="UP000030651">
    <property type="component" value="Unassembled WGS sequence"/>
</dbReference>
<evidence type="ECO:0008006" key="4">
    <source>
        <dbReference type="Google" id="ProtNLM"/>
    </source>
</evidence>
<dbReference type="OrthoDB" id="3727384at2759"/>
<evidence type="ECO:0000313" key="3">
    <source>
        <dbReference type="Proteomes" id="UP000030651"/>
    </source>
</evidence>
<dbReference type="RefSeq" id="XP_007837409.1">
    <property type="nucleotide sequence ID" value="XM_007839218.1"/>
</dbReference>